<dbReference type="PANTHER" id="PTHR47756">
    <property type="entry name" value="BLL6612 PROTEIN-RELATED"/>
    <property type="match status" value="1"/>
</dbReference>
<dbReference type="AlphaFoldDB" id="A0A177HLZ3"/>
<dbReference type="EMBL" id="LOHS01000112">
    <property type="protein sequence ID" value="OAH11274.1"/>
    <property type="molecule type" value="Genomic_DNA"/>
</dbReference>
<reference evidence="1 2" key="1">
    <citation type="submission" date="2015-12" db="EMBL/GenBank/DDBJ databases">
        <title>Genome sequence of Streptomyces sp. G25.</title>
        <authorList>
            <person name="Poehlein A."/>
            <person name="Roettig A."/>
            <person name="Hiessl S."/>
            <person name="Hauschild P."/>
            <person name="Schauer J."/>
            <person name="Madkour M.H."/>
            <person name="Al-Ansari A.M."/>
            <person name="Almakishah N.H."/>
            <person name="Steinbuechel A."/>
            <person name="Daniel R."/>
        </authorList>
    </citation>
    <scope>NUCLEOTIDE SEQUENCE [LARGE SCALE GENOMIC DNA]</scope>
    <source>
        <strain evidence="2">G25(2015)</strain>
    </source>
</reference>
<dbReference type="Gene3D" id="1.25.40.10">
    <property type="entry name" value="Tetratricopeptide repeat domain"/>
    <property type="match status" value="1"/>
</dbReference>
<comment type="caution">
    <text evidence="1">The sequence shown here is derived from an EMBL/GenBank/DDBJ whole genome shotgun (WGS) entry which is preliminary data.</text>
</comment>
<evidence type="ECO:0000313" key="2">
    <source>
        <dbReference type="Proteomes" id="UP000077381"/>
    </source>
</evidence>
<proteinExistence type="predicted"/>
<dbReference type="InterPro" id="IPR011990">
    <property type="entry name" value="TPR-like_helical_dom_sf"/>
</dbReference>
<protein>
    <recommendedName>
        <fullName evidence="3">RNA polymerase sigma factor</fullName>
    </recommendedName>
</protein>
<dbReference type="PANTHER" id="PTHR47756:SF2">
    <property type="entry name" value="BLL6612 PROTEIN"/>
    <property type="match status" value="1"/>
</dbReference>
<name>A0A177HLZ3_9ACTN</name>
<sequence length="76" mass="8446">MTRATVLSKASCGKRRQDGRLSRYQHLPAIKADLLRRLGRTDEAAAAYRQALELTGNEAERAFLTARLTDEETSPA</sequence>
<dbReference type="Proteomes" id="UP000077381">
    <property type="component" value="Unassembled WGS sequence"/>
</dbReference>
<accession>A0A177HLZ3</accession>
<evidence type="ECO:0000313" key="1">
    <source>
        <dbReference type="EMBL" id="OAH11274.1"/>
    </source>
</evidence>
<evidence type="ECO:0008006" key="3">
    <source>
        <dbReference type="Google" id="ProtNLM"/>
    </source>
</evidence>
<organism evidence="1 2">
    <name type="scientific">Streptomyces jeddahensis</name>
    <dbReference type="NCBI Taxonomy" id="1716141"/>
    <lineage>
        <taxon>Bacteria</taxon>
        <taxon>Bacillati</taxon>
        <taxon>Actinomycetota</taxon>
        <taxon>Actinomycetes</taxon>
        <taxon>Kitasatosporales</taxon>
        <taxon>Streptomycetaceae</taxon>
        <taxon>Streptomyces</taxon>
    </lineage>
</organism>
<dbReference type="PATRIC" id="fig|1716141.3.peg.5681"/>
<gene>
    <name evidence="1" type="ORF">STSP_54080</name>
</gene>
<dbReference type="STRING" id="1716141.STSP_54080"/>
<dbReference type="SUPFAM" id="SSF48452">
    <property type="entry name" value="TPR-like"/>
    <property type="match status" value="1"/>
</dbReference>
<keyword evidence="2" id="KW-1185">Reference proteome</keyword>